<keyword evidence="7" id="KW-1185">Reference proteome</keyword>
<dbReference type="EMBL" id="MLYP01000053">
    <property type="protein sequence ID" value="OIJ89096.1"/>
    <property type="molecule type" value="Genomic_DNA"/>
</dbReference>
<dbReference type="InterPro" id="IPR036390">
    <property type="entry name" value="WH_DNA-bd_sf"/>
</dbReference>
<dbReference type="Proteomes" id="UP000179935">
    <property type="component" value="Unassembled WGS sequence"/>
</dbReference>
<keyword evidence="1" id="KW-0663">Pyridoxal phosphate</keyword>
<dbReference type="Pfam" id="PF00392">
    <property type="entry name" value="GntR"/>
    <property type="match status" value="1"/>
</dbReference>
<protein>
    <recommendedName>
        <fullName evidence="5">HTH gntR-type domain-containing protein</fullName>
    </recommendedName>
</protein>
<gene>
    <name evidence="6" type="ORF">BIV24_20745</name>
</gene>
<keyword evidence="4" id="KW-0804">Transcription</keyword>
<proteinExistence type="predicted"/>
<evidence type="ECO:0000313" key="6">
    <source>
        <dbReference type="EMBL" id="OIJ89096.1"/>
    </source>
</evidence>
<dbReference type="AlphaFoldDB" id="A0A1S2P6B5"/>
<evidence type="ECO:0000313" key="7">
    <source>
        <dbReference type="Proteomes" id="UP000179935"/>
    </source>
</evidence>
<organism evidence="6 7">
    <name type="scientific">Streptomyces colonosanans</name>
    <dbReference type="NCBI Taxonomy" id="1428652"/>
    <lineage>
        <taxon>Bacteria</taxon>
        <taxon>Bacillati</taxon>
        <taxon>Actinomycetota</taxon>
        <taxon>Actinomycetes</taxon>
        <taxon>Kitasatosporales</taxon>
        <taxon>Streptomycetaceae</taxon>
        <taxon>Streptomyces</taxon>
    </lineage>
</organism>
<name>A0A1S2P6B5_9ACTN</name>
<evidence type="ECO:0000256" key="4">
    <source>
        <dbReference type="ARBA" id="ARBA00023163"/>
    </source>
</evidence>
<feature type="domain" description="HTH gntR-type" evidence="5">
    <location>
        <begin position="30"/>
        <end position="87"/>
    </location>
</feature>
<dbReference type="SUPFAM" id="SSF46785">
    <property type="entry name" value="Winged helix' DNA-binding domain"/>
    <property type="match status" value="1"/>
</dbReference>
<sequence length="101" mass="11016">MEESWVNSARCLGTDLRLELSDPGGRRAALIRTLREAVHNGRLAPGTRLPPYRSLVAGLDVTRNTVAYAELVAEGRPTTRQCTGTRVAECTGLCTATRAYR</sequence>
<evidence type="ECO:0000256" key="2">
    <source>
        <dbReference type="ARBA" id="ARBA00023015"/>
    </source>
</evidence>
<dbReference type="InterPro" id="IPR000524">
    <property type="entry name" value="Tscrpt_reg_HTH_GntR"/>
</dbReference>
<evidence type="ECO:0000256" key="3">
    <source>
        <dbReference type="ARBA" id="ARBA00023125"/>
    </source>
</evidence>
<keyword evidence="3" id="KW-0238">DNA-binding</keyword>
<dbReference type="STRING" id="1428652.BIV24_20745"/>
<dbReference type="PANTHER" id="PTHR46577">
    <property type="entry name" value="HTH-TYPE TRANSCRIPTIONAL REGULATORY PROTEIN GABR"/>
    <property type="match status" value="1"/>
</dbReference>
<keyword evidence="2" id="KW-0805">Transcription regulation</keyword>
<reference evidence="6 7" key="1">
    <citation type="submission" date="2016-10" db="EMBL/GenBank/DDBJ databases">
        <title>Genome sequence of Streptomyces sp. MUSC 93.</title>
        <authorList>
            <person name="Lee L.-H."/>
            <person name="Ser H.-L."/>
            <person name="Law J.W.-F."/>
        </authorList>
    </citation>
    <scope>NUCLEOTIDE SEQUENCE [LARGE SCALE GENOMIC DNA]</scope>
    <source>
        <strain evidence="6 7">MUSC 93</strain>
    </source>
</reference>
<dbReference type="GO" id="GO:0003677">
    <property type="term" value="F:DNA binding"/>
    <property type="evidence" value="ECO:0007669"/>
    <property type="project" value="UniProtKB-KW"/>
</dbReference>
<dbReference type="InterPro" id="IPR051446">
    <property type="entry name" value="HTH_trans_reg/aminotransferase"/>
</dbReference>
<dbReference type="SMART" id="SM00345">
    <property type="entry name" value="HTH_GNTR"/>
    <property type="match status" value="1"/>
</dbReference>
<evidence type="ECO:0000256" key="1">
    <source>
        <dbReference type="ARBA" id="ARBA00022898"/>
    </source>
</evidence>
<evidence type="ECO:0000259" key="5">
    <source>
        <dbReference type="SMART" id="SM00345"/>
    </source>
</evidence>
<accession>A0A1S2P6B5</accession>
<dbReference type="GO" id="GO:0003700">
    <property type="term" value="F:DNA-binding transcription factor activity"/>
    <property type="evidence" value="ECO:0007669"/>
    <property type="project" value="InterPro"/>
</dbReference>
<dbReference type="Gene3D" id="1.10.10.10">
    <property type="entry name" value="Winged helix-like DNA-binding domain superfamily/Winged helix DNA-binding domain"/>
    <property type="match status" value="1"/>
</dbReference>
<comment type="caution">
    <text evidence="6">The sequence shown here is derived from an EMBL/GenBank/DDBJ whole genome shotgun (WGS) entry which is preliminary data.</text>
</comment>
<dbReference type="InterPro" id="IPR036388">
    <property type="entry name" value="WH-like_DNA-bd_sf"/>
</dbReference>
<dbReference type="OrthoDB" id="4307011at2"/>
<dbReference type="PANTHER" id="PTHR46577:SF1">
    <property type="entry name" value="HTH-TYPE TRANSCRIPTIONAL REGULATORY PROTEIN GABR"/>
    <property type="match status" value="1"/>
</dbReference>